<evidence type="ECO:0000259" key="3">
    <source>
        <dbReference type="PROSITE" id="PS51677"/>
    </source>
</evidence>
<dbReference type="HOGENOM" id="CLU_092364_0_0_10"/>
<dbReference type="SUPFAM" id="SSF88713">
    <property type="entry name" value="Glycoside hydrolase/deacetylase"/>
    <property type="match status" value="1"/>
</dbReference>
<name>K5ZVV2_9BACT</name>
<sequence>MYHDVYIRDVSESGFNRERDLMYKMDAATFESHVKSIYNLCRQKSLPLESIVFTFDDGGKSFLDVIAPILDKYGFKGLFFISTKYIGTDTFLNKADIVELHKSGHIIGSHAHSHEHFYTLSDNQIDEEWRISIMTLSEIIDCDVTYASVPNGDVTQHVIRSAYEHGIKYLYTSEPTIKVNHYVDMSIYGRYVLLNNSSSEYVMSILDSKRVRFQVLFKRKLLQIVKNLLGNNYIRLKNLLFR</sequence>
<dbReference type="PANTHER" id="PTHR34216:SF3">
    <property type="entry name" value="POLY-BETA-1,6-N-ACETYL-D-GLUCOSAMINE N-DEACETYLASE"/>
    <property type="match status" value="1"/>
</dbReference>
<dbReference type="AlphaFoldDB" id="K5ZVV2"/>
<dbReference type="Proteomes" id="UP000001218">
    <property type="component" value="Unassembled WGS sequence"/>
</dbReference>
<dbReference type="GO" id="GO:0016810">
    <property type="term" value="F:hydrolase activity, acting on carbon-nitrogen (but not peptide) bonds"/>
    <property type="evidence" value="ECO:0007669"/>
    <property type="project" value="InterPro"/>
</dbReference>
<dbReference type="GO" id="GO:0005975">
    <property type="term" value="P:carbohydrate metabolic process"/>
    <property type="evidence" value="ECO:0007669"/>
    <property type="project" value="InterPro"/>
</dbReference>
<gene>
    <name evidence="4" type="ORF">HMPREF1077_02670</name>
</gene>
<protein>
    <recommendedName>
        <fullName evidence="3">NodB homology domain-containing protein</fullName>
    </recommendedName>
</protein>
<dbReference type="Gene3D" id="3.20.20.370">
    <property type="entry name" value="Glycoside hydrolase/deacetylase"/>
    <property type="match status" value="1"/>
</dbReference>
<feature type="domain" description="NodB homology" evidence="3">
    <location>
        <begin position="49"/>
        <end position="242"/>
    </location>
</feature>
<dbReference type="InterPro" id="IPR011330">
    <property type="entry name" value="Glyco_hydro/deAcase_b/a-brl"/>
</dbReference>
<comment type="subcellular location">
    <subcellularLocation>
        <location evidence="1">Secreted</location>
    </subcellularLocation>
</comment>
<accession>K5ZVV2</accession>
<evidence type="ECO:0000256" key="1">
    <source>
        <dbReference type="ARBA" id="ARBA00004613"/>
    </source>
</evidence>
<keyword evidence="2" id="KW-0732">Signal</keyword>
<dbReference type="PATRIC" id="fig|999419.3.peg.2738"/>
<evidence type="ECO:0000256" key="2">
    <source>
        <dbReference type="ARBA" id="ARBA00022729"/>
    </source>
</evidence>
<dbReference type="InterPro" id="IPR051398">
    <property type="entry name" value="Polysacch_Deacetylase"/>
</dbReference>
<dbReference type="PANTHER" id="PTHR34216">
    <property type="match status" value="1"/>
</dbReference>
<dbReference type="CDD" id="cd10918">
    <property type="entry name" value="CE4_NodB_like_5s_6s"/>
    <property type="match status" value="1"/>
</dbReference>
<organism evidence="4 5">
    <name type="scientific">Parabacteroides johnsonii CL02T12C29</name>
    <dbReference type="NCBI Taxonomy" id="999419"/>
    <lineage>
        <taxon>Bacteria</taxon>
        <taxon>Pseudomonadati</taxon>
        <taxon>Bacteroidota</taxon>
        <taxon>Bacteroidia</taxon>
        <taxon>Bacteroidales</taxon>
        <taxon>Tannerellaceae</taxon>
        <taxon>Parabacteroides</taxon>
    </lineage>
</organism>
<comment type="caution">
    <text evidence="4">The sequence shown here is derived from an EMBL/GenBank/DDBJ whole genome shotgun (WGS) entry which is preliminary data.</text>
</comment>
<proteinExistence type="predicted"/>
<dbReference type="GO" id="GO:0005576">
    <property type="term" value="C:extracellular region"/>
    <property type="evidence" value="ECO:0007669"/>
    <property type="project" value="UniProtKB-SubCell"/>
</dbReference>
<evidence type="ECO:0000313" key="4">
    <source>
        <dbReference type="EMBL" id="EKN07558.1"/>
    </source>
</evidence>
<dbReference type="InterPro" id="IPR002509">
    <property type="entry name" value="NODB_dom"/>
</dbReference>
<dbReference type="Pfam" id="PF01522">
    <property type="entry name" value="Polysacc_deac_1"/>
    <property type="match status" value="1"/>
</dbReference>
<dbReference type="EMBL" id="AGZP01000027">
    <property type="protein sequence ID" value="EKN07558.1"/>
    <property type="molecule type" value="Genomic_DNA"/>
</dbReference>
<dbReference type="eggNOG" id="COG0726">
    <property type="taxonomic scope" value="Bacteria"/>
</dbReference>
<dbReference type="PROSITE" id="PS51677">
    <property type="entry name" value="NODB"/>
    <property type="match status" value="1"/>
</dbReference>
<evidence type="ECO:0000313" key="5">
    <source>
        <dbReference type="Proteomes" id="UP000001218"/>
    </source>
</evidence>
<reference evidence="4 5" key="1">
    <citation type="submission" date="2012-02" db="EMBL/GenBank/DDBJ databases">
        <title>The Genome Sequence of Parabacteroides johnsonii CL02T12C29.</title>
        <authorList>
            <consortium name="The Broad Institute Genome Sequencing Platform"/>
            <person name="Earl A."/>
            <person name="Ward D."/>
            <person name="Feldgarden M."/>
            <person name="Gevers D."/>
            <person name="Zitomersky N.L."/>
            <person name="Coyne M.J."/>
            <person name="Comstock L.E."/>
            <person name="Young S.K."/>
            <person name="Zeng Q."/>
            <person name="Gargeya S."/>
            <person name="Fitzgerald M."/>
            <person name="Haas B."/>
            <person name="Abouelleil A."/>
            <person name="Alvarado L."/>
            <person name="Arachchi H.M."/>
            <person name="Berlin A."/>
            <person name="Chapman S.B."/>
            <person name="Gearin G."/>
            <person name="Goldberg J."/>
            <person name="Griggs A."/>
            <person name="Gujja S."/>
            <person name="Hansen M."/>
            <person name="Heiman D."/>
            <person name="Howarth C."/>
            <person name="Larimer J."/>
            <person name="Lui A."/>
            <person name="MacDonald P.J.P."/>
            <person name="McCowen C."/>
            <person name="Montmayeur A."/>
            <person name="Murphy C."/>
            <person name="Neiman D."/>
            <person name="Pearson M."/>
            <person name="Priest M."/>
            <person name="Roberts A."/>
            <person name="Saif S."/>
            <person name="Shea T."/>
            <person name="Sisk P."/>
            <person name="Stolte C."/>
            <person name="Sykes S."/>
            <person name="Wortman J."/>
            <person name="Nusbaum C."/>
            <person name="Birren B."/>
        </authorList>
    </citation>
    <scope>NUCLEOTIDE SEQUENCE [LARGE SCALE GENOMIC DNA]</scope>
    <source>
        <strain evidence="4 5">CL02T12C29</strain>
    </source>
</reference>